<dbReference type="InterPro" id="IPR032675">
    <property type="entry name" value="LRR_dom_sf"/>
</dbReference>
<evidence type="ECO:0000256" key="3">
    <source>
        <dbReference type="ARBA" id="ARBA00022679"/>
    </source>
</evidence>
<feature type="transmembrane region" description="Helical" evidence="14">
    <location>
        <begin position="636"/>
        <end position="659"/>
    </location>
</feature>
<keyword evidence="9 13" id="KW-0067">ATP-binding</keyword>
<evidence type="ECO:0000256" key="11">
    <source>
        <dbReference type="ARBA" id="ARBA00023136"/>
    </source>
</evidence>
<evidence type="ECO:0000256" key="8">
    <source>
        <dbReference type="ARBA" id="ARBA00022777"/>
    </source>
</evidence>
<dbReference type="Gene3D" id="1.10.510.10">
    <property type="entry name" value="Transferase(Phosphotransferase) domain 1"/>
    <property type="match status" value="1"/>
</dbReference>
<dbReference type="InterPro" id="IPR017441">
    <property type="entry name" value="Protein_kinase_ATP_BS"/>
</dbReference>
<dbReference type="PANTHER" id="PTHR48056">
    <property type="entry name" value="LRR RECEPTOR-LIKE SERINE/THREONINE-PROTEIN KINASE-RELATED"/>
    <property type="match status" value="1"/>
</dbReference>
<reference evidence="17" key="1">
    <citation type="submission" date="2023-03" db="EMBL/GenBank/DDBJ databases">
        <authorList>
            <person name="Julca I."/>
        </authorList>
    </citation>
    <scope>NUCLEOTIDE SEQUENCE</scope>
</reference>
<dbReference type="SMART" id="SM00220">
    <property type="entry name" value="S_TKc"/>
    <property type="match status" value="1"/>
</dbReference>
<feature type="binding site" evidence="13">
    <location>
        <position position="723"/>
    </location>
    <ligand>
        <name>ATP</name>
        <dbReference type="ChEBI" id="CHEBI:30616"/>
    </ligand>
</feature>
<dbReference type="Pfam" id="PF00560">
    <property type="entry name" value="LRR_1"/>
    <property type="match status" value="3"/>
</dbReference>
<keyword evidence="5 15" id="KW-0732">Signal</keyword>
<dbReference type="SUPFAM" id="SSF56112">
    <property type="entry name" value="Protein kinase-like (PK-like)"/>
    <property type="match status" value="1"/>
</dbReference>
<dbReference type="PANTHER" id="PTHR48056:SF29">
    <property type="entry name" value="RECEPTOR-LIKE PROTEIN KINASE HSL1"/>
    <property type="match status" value="1"/>
</dbReference>
<keyword evidence="6" id="KW-0677">Repeat</keyword>
<organism evidence="17 18">
    <name type="scientific">Oldenlandia corymbosa var. corymbosa</name>
    <dbReference type="NCBI Taxonomy" id="529605"/>
    <lineage>
        <taxon>Eukaryota</taxon>
        <taxon>Viridiplantae</taxon>
        <taxon>Streptophyta</taxon>
        <taxon>Embryophyta</taxon>
        <taxon>Tracheophyta</taxon>
        <taxon>Spermatophyta</taxon>
        <taxon>Magnoliopsida</taxon>
        <taxon>eudicotyledons</taxon>
        <taxon>Gunneridae</taxon>
        <taxon>Pentapetalae</taxon>
        <taxon>asterids</taxon>
        <taxon>lamiids</taxon>
        <taxon>Gentianales</taxon>
        <taxon>Rubiaceae</taxon>
        <taxon>Rubioideae</taxon>
        <taxon>Spermacoceae</taxon>
        <taxon>Hedyotis-Oldenlandia complex</taxon>
        <taxon>Oldenlandia</taxon>
    </lineage>
</organism>
<dbReference type="FunFam" id="3.80.10.10:FF:000041">
    <property type="entry name" value="LRR receptor-like serine/threonine-protein kinase ERECTA"/>
    <property type="match status" value="1"/>
</dbReference>
<accession>A0AAV1E4Z4</accession>
<dbReference type="Gene3D" id="3.80.10.10">
    <property type="entry name" value="Ribonuclease Inhibitor"/>
    <property type="match status" value="3"/>
</dbReference>
<evidence type="ECO:0000313" key="17">
    <source>
        <dbReference type="EMBL" id="CAI9115170.1"/>
    </source>
</evidence>
<comment type="subcellular location">
    <subcellularLocation>
        <location evidence="1">Membrane</location>
        <topology evidence="1">Single-pass type I membrane protein</topology>
    </subcellularLocation>
</comment>
<evidence type="ECO:0000256" key="4">
    <source>
        <dbReference type="ARBA" id="ARBA00022692"/>
    </source>
</evidence>
<keyword evidence="4 14" id="KW-0812">Transmembrane</keyword>
<dbReference type="FunFam" id="3.80.10.10:FF:000233">
    <property type="entry name" value="Leucine-rich repeat receptor-like protein kinase TDR"/>
    <property type="match status" value="1"/>
</dbReference>
<proteinExistence type="predicted"/>
<dbReference type="GO" id="GO:0051707">
    <property type="term" value="P:response to other organism"/>
    <property type="evidence" value="ECO:0007669"/>
    <property type="project" value="UniProtKB-ARBA"/>
</dbReference>
<keyword evidence="8" id="KW-0418">Kinase</keyword>
<dbReference type="FunFam" id="3.80.10.10:FF:000077">
    <property type="entry name" value="LRR receptor-like serine/threonine-protein kinase ERL1"/>
    <property type="match status" value="1"/>
</dbReference>
<feature type="signal peptide" evidence="15">
    <location>
        <begin position="1"/>
        <end position="26"/>
    </location>
</feature>
<dbReference type="CDD" id="cd14066">
    <property type="entry name" value="STKc_IRAK"/>
    <property type="match status" value="1"/>
</dbReference>
<evidence type="ECO:0000256" key="7">
    <source>
        <dbReference type="ARBA" id="ARBA00022741"/>
    </source>
</evidence>
<keyword evidence="11 14" id="KW-0472">Membrane</keyword>
<dbReference type="PROSITE" id="PS00108">
    <property type="entry name" value="PROTEIN_KINASE_ST"/>
    <property type="match status" value="1"/>
</dbReference>
<dbReference type="GO" id="GO:0033612">
    <property type="term" value="F:receptor serine/threonine kinase binding"/>
    <property type="evidence" value="ECO:0007669"/>
    <property type="project" value="TreeGrafter"/>
</dbReference>
<dbReference type="GO" id="GO:0005524">
    <property type="term" value="F:ATP binding"/>
    <property type="evidence" value="ECO:0007669"/>
    <property type="project" value="UniProtKB-UniRule"/>
</dbReference>
<evidence type="ECO:0000256" key="12">
    <source>
        <dbReference type="ARBA" id="ARBA00023180"/>
    </source>
</evidence>
<evidence type="ECO:0000256" key="15">
    <source>
        <dbReference type="SAM" id="SignalP"/>
    </source>
</evidence>
<dbReference type="InterPro" id="IPR011009">
    <property type="entry name" value="Kinase-like_dom_sf"/>
</dbReference>
<evidence type="ECO:0000256" key="14">
    <source>
        <dbReference type="SAM" id="Phobius"/>
    </source>
</evidence>
<dbReference type="FunFam" id="1.10.510.10:FF:000714">
    <property type="entry name" value="Kinase family with leucine-rich repeat domain-containing protein"/>
    <property type="match status" value="1"/>
</dbReference>
<gene>
    <name evidence="17" type="ORF">OLC1_LOCUS21741</name>
</gene>
<dbReference type="AlphaFoldDB" id="A0AAV1E4Z4"/>
<dbReference type="EMBL" id="OX459125">
    <property type="protein sequence ID" value="CAI9115170.1"/>
    <property type="molecule type" value="Genomic_DNA"/>
</dbReference>
<dbReference type="InterPro" id="IPR003591">
    <property type="entry name" value="Leu-rich_rpt_typical-subtyp"/>
</dbReference>
<dbReference type="GO" id="GO:0009791">
    <property type="term" value="P:post-embryonic development"/>
    <property type="evidence" value="ECO:0007669"/>
    <property type="project" value="UniProtKB-ARBA"/>
</dbReference>
<keyword evidence="2" id="KW-0433">Leucine-rich repeat</keyword>
<dbReference type="PROSITE" id="PS50011">
    <property type="entry name" value="PROTEIN_KINASE_DOM"/>
    <property type="match status" value="1"/>
</dbReference>
<dbReference type="PROSITE" id="PS00107">
    <property type="entry name" value="PROTEIN_KINASE_ATP"/>
    <property type="match status" value="1"/>
</dbReference>
<dbReference type="Pfam" id="PF00069">
    <property type="entry name" value="Pkinase"/>
    <property type="match status" value="1"/>
</dbReference>
<dbReference type="InterPro" id="IPR001611">
    <property type="entry name" value="Leu-rich_rpt"/>
</dbReference>
<feature type="domain" description="Protein kinase" evidence="16">
    <location>
        <begin position="693"/>
        <end position="1002"/>
    </location>
</feature>
<feature type="chain" id="PRO_5043998795" evidence="15">
    <location>
        <begin position="27"/>
        <end position="1032"/>
    </location>
</feature>
<evidence type="ECO:0000313" key="18">
    <source>
        <dbReference type="Proteomes" id="UP001161247"/>
    </source>
</evidence>
<dbReference type="GO" id="GO:0006952">
    <property type="term" value="P:defense response"/>
    <property type="evidence" value="ECO:0007669"/>
    <property type="project" value="UniProtKB-ARBA"/>
</dbReference>
<dbReference type="Gene3D" id="3.30.200.20">
    <property type="entry name" value="Phosphorylase Kinase, domain 1"/>
    <property type="match status" value="1"/>
</dbReference>
<keyword evidence="3" id="KW-0808">Transferase</keyword>
<dbReference type="InterPro" id="IPR055414">
    <property type="entry name" value="LRR_R13L4/SHOC2-like"/>
</dbReference>
<dbReference type="Pfam" id="PF23598">
    <property type="entry name" value="LRR_14"/>
    <property type="match status" value="1"/>
</dbReference>
<dbReference type="SUPFAM" id="SSF52058">
    <property type="entry name" value="L domain-like"/>
    <property type="match status" value="2"/>
</dbReference>
<evidence type="ECO:0000259" key="16">
    <source>
        <dbReference type="PROSITE" id="PS50011"/>
    </source>
</evidence>
<dbReference type="GO" id="GO:0004672">
    <property type="term" value="F:protein kinase activity"/>
    <property type="evidence" value="ECO:0007669"/>
    <property type="project" value="InterPro"/>
</dbReference>
<protein>
    <submittedName>
        <fullName evidence="17">OLC1v1016008C1</fullName>
    </submittedName>
</protein>
<keyword evidence="18" id="KW-1185">Reference proteome</keyword>
<dbReference type="GO" id="GO:0016020">
    <property type="term" value="C:membrane"/>
    <property type="evidence" value="ECO:0007669"/>
    <property type="project" value="UniProtKB-SubCell"/>
</dbReference>
<dbReference type="Proteomes" id="UP001161247">
    <property type="component" value="Chromosome 8"/>
</dbReference>
<dbReference type="Pfam" id="PF13855">
    <property type="entry name" value="LRR_8"/>
    <property type="match status" value="1"/>
</dbReference>
<keyword evidence="7 13" id="KW-0547">Nucleotide-binding</keyword>
<keyword evidence="12" id="KW-0325">Glycoprotein</keyword>
<dbReference type="FunFam" id="3.30.200.20:FF:000512">
    <property type="entry name" value="Receptor-like protein kinase HSL1"/>
    <property type="match status" value="1"/>
</dbReference>
<dbReference type="InterPro" id="IPR050647">
    <property type="entry name" value="Plant_LRR-RLKs"/>
</dbReference>
<dbReference type="SMART" id="SM00369">
    <property type="entry name" value="LRR_TYP"/>
    <property type="match status" value="8"/>
</dbReference>
<evidence type="ECO:0000256" key="13">
    <source>
        <dbReference type="PROSITE-ProRule" id="PRU10141"/>
    </source>
</evidence>
<sequence length="1032" mass="114298">MTELTLQFPFCLLTFLLLVLPFFVISEVPDSEWKVLLNLKQQWGNPSSLQAWNNASSPCDWPEIDCSSDNSTVTGIILGDANIAGEIPHSICELKNLIFLDLSYNYFQQTFPKVLYNCSNLQHLNLSQNIFFGTVPEDIDRLNPLQVLDISGNNFTGDIPPAIGNLTKLTTLFLHLNLFNGTFPAEIGHLSNLETLSLAYNFFSPSTAVIPPEFGKLSKVKFMWMAKAQLTGPIPESFSNLSSLEHLDLSQNHMNGTIPDGLLKLKNLSVILLYRNSFTGPIPQVIESLNLTQIDLGMNQLTGSIPKDIGNLQQLQILHLFSNQLSGNVPEGIALLPKLTEFRVFENSLNGNLPQQFGLNSRLEAFEVSNNQFNGSLPDNLCAQEALTGLIAFSNHLSGRIPETLESCDSLRTIQLYDNEFSGDVPAKIWTLLNLNTLMLSHNSFSGHLPANLAGNLTRLEIDGNKFSGPIPTEISSWSSMVVFKASNNMLSGPIPVQLTSLFLLTTLMLDGNSLTGGLPSEISSWNSLSTLNLSRNSLSGPIPGAIGSLPDLIDLDLSQNQLSGPIPPELGHLRLTTLNLSSNLLEGKIPNEFDNMAYETSFLNNSKICAQNLPSTSVPTCYSKSSQKTNISNKILAVILVIVIAIFVITVTMIFFVVRDLWRKKQRRDRATWKLTSFQRLEFTEANILTSLTEGNIIGSGGSGKVYRVPVNRPGEYIAVKKIWSSKKLDQKQENEFLCEVEILGSIRHSNIVKLLCCIASEESKLLVYEYMENHSLDRWLHMKNNKKAAIGPLASSVRKLVLSWPNRLKIAIGAAQGLSYMHHDCDPPILHRDVKSSNILLDANFNAKIADFGLAKFLMKKGEPNTMSTVAGSFGYIAPEYAYTSKVNEKTDVYSFGVVLLELVTGRVPNFRLDDNTSLAEWAWRHYSEGKPIENALDEDVKEQCHLESMMTVFRLGLICTNSIPKGRPSMKEVLQLLQCCKSAGEDGEKKVEYEITPLLGSSKYLSSYKRHSKKVADEGNGDDSCMSIV</sequence>
<evidence type="ECO:0000256" key="9">
    <source>
        <dbReference type="ARBA" id="ARBA00022840"/>
    </source>
</evidence>
<evidence type="ECO:0000256" key="2">
    <source>
        <dbReference type="ARBA" id="ARBA00022614"/>
    </source>
</evidence>
<evidence type="ECO:0000256" key="1">
    <source>
        <dbReference type="ARBA" id="ARBA00004479"/>
    </source>
</evidence>
<evidence type="ECO:0000256" key="10">
    <source>
        <dbReference type="ARBA" id="ARBA00022989"/>
    </source>
</evidence>
<dbReference type="InterPro" id="IPR008271">
    <property type="entry name" value="Ser/Thr_kinase_AS"/>
</dbReference>
<evidence type="ECO:0000256" key="6">
    <source>
        <dbReference type="ARBA" id="ARBA00022737"/>
    </source>
</evidence>
<name>A0AAV1E4Z4_OLDCO</name>
<evidence type="ECO:0000256" key="5">
    <source>
        <dbReference type="ARBA" id="ARBA00022729"/>
    </source>
</evidence>
<dbReference type="InterPro" id="IPR000719">
    <property type="entry name" value="Prot_kinase_dom"/>
</dbReference>
<keyword evidence="10 14" id="KW-1133">Transmembrane helix</keyword>